<evidence type="ECO:0008006" key="4">
    <source>
        <dbReference type="Google" id="ProtNLM"/>
    </source>
</evidence>
<feature type="chain" id="PRO_5045916178" description="DUF3828 domain-containing protein" evidence="1">
    <location>
        <begin position="21"/>
        <end position="175"/>
    </location>
</feature>
<gene>
    <name evidence="2" type="ORF">NBH20_11455</name>
</gene>
<comment type="caution">
    <text evidence="2">The sequence shown here is derived from an EMBL/GenBank/DDBJ whole genome shotgun (WGS) entry which is preliminary data.</text>
</comment>
<dbReference type="EMBL" id="JAMQAY010000004">
    <property type="protein sequence ID" value="MCM2401777.1"/>
    <property type="molecule type" value="Genomic_DNA"/>
</dbReference>
<evidence type="ECO:0000313" key="3">
    <source>
        <dbReference type="Proteomes" id="UP001155079"/>
    </source>
</evidence>
<name>A0ABT0V7D6_9HYPH</name>
<sequence>MRRTWLLLFFLPALVQPANANDRVGLVRTYVDRIVANSLDQEDGHQAYFTEIQLLNDFGADFVSAYTKALNAARMRREVSLFEEDPVTGDANRCPIGNVHVADLTRPDTRIMVEARFELPSCNGDSGSGSQMRLMFILLTDDAAGMRFVIDDILRERSDGSWFSLKASLERLASP</sequence>
<protein>
    <recommendedName>
        <fullName evidence="4">DUF3828 domain-containing protein</fullName>
    </recommendedName>
</protein>
<evidence type="ECO:0000256" key="1">
    <source>
        <dbReference type="SAM" id="SignalP"/>
    </source>
</evidence>
<dbReference type="Proteomes" id="UP001155079">
    <property type="component" value="Unassembled WGS sequence"/>
</dbReference>
<feature type="signal peptide" evidence="1">
    <location>
        <begin position="1"/>
        <end position="20"/>
    </location>
</feature>
<accession>A0ABT0V7D6</accession>
<proteinExistence type="predicted"/>
<keyword evidence="1" id="KW-0732">Signal</keyword>
<dbReference type="RefSeq" id="WP_250945149.1">
    <property type="nucleotide sequence ID" value="NZ_JAMQAY010000004.1"/>
</dbReference>
<evidence type="ECO:0000313" key="2">
    <source>
        <dbReference type="EMBL" id="MCM2401777.1"/>
    </source>
</evidence>
<organism evidence="2 3">
    <name type="scientific">Ciceribacter sichuanensis</name>
    <dbReference type="NCBI Taxonomy" id="2949647"/>
    <lineage>
        <taxon>Bacteria</taxon>
        <taxon>Pseudomonadati</taxon>
        <taxon>Pseudomonadota</taxon>
        <taxon>Alphaproteobacteria</taxon>
        <taxon>Hyphomicrobiales</taxon>
        <taxon>Rhizobiaceae</taxon>
        <taxon>Ciceribacter</taxon>
    </lineage>
</organism>
<reference evidence="2 3" key="1">
    <citation type="submission" date="2022-06" db="EMBL/GenBank/DDBJ databases">
        <authorList>
            <person name="Sun Q."/>
        </authorList>
    </citation>
    <scope>NUCLEOTIDE SEQUENCE [LARGE SCALE GENOMIC DNA]</scope>
    <source>
        <strain evidence="2 3">S153</strain>
    </source>
</reference>
<keyword evidence="3" id="KW-1185">Reference proteome</keyword>